<dbReference type="GeneID" id="63769884"/>
<dbReference type="RefSeq" id="XP_040709361.1">
    <property type="nucleotide sequence ID" value="XM_040853672.1"/>
</dbReference>
<accession>A0A1Y2D6K9</accession>
<keyword evidence="1" id="KW-0812">Transmembrane</keyword>
<dbReference type="EMBL" id="MCFJ01000031">
    <property type="protein sequence ID" value="ORY54837.1"/>
    <property type="molecule type" value="Genomic_DNA"/>
</dbReference>
<feature type="transmembrane region" description="Helical" evidence="1">
    <location>
        <begin position="24"/>
        <end position="47"/>
    </location>
</feature>
<name>A0A1Y2D6K9_9PEZI</name>
<protein>
    <submittedName>
        <fullName evidence="2">Uncharacterized protein</fullName>
    </submittedName>
</protein>
<evidence type="ECO:0000313" key="2">
    <source>
        <dbReference type="EMBL" id="ORY54837.1"/>
    </source>
</evidence>
<organism evidence="2 3">
    <name type="scientific">Pseudomassariella vexata</name>
    <dbReference type="NCBI Taxonomy" id="1141098"/>
    <lineage>
        <taxon>Eukaryota</taxon>
        <taxon>Fungi</taxon>
        <taxon>Dikarya</taxon>
        <taxon>Ascomycota</taxon>
        <taxon>Pezizomycotina</taxon>
        <taxon>Sordariomycetes</taxon>
        <taxon>Xylariomycetidae</taxon>
        <taxon>Amphisphaeriales</taxon>
        <taxon>Pseudomassariaceae</taxon>
        <taxon>Pseudomassariella</taxon>
    </lineage>
</organism>
<comment type="caution">
    <text evidence="2">The sequence shown here is derived from an EMBL/GenBank/DDBJ whole genome shotgun (WGS) entry which is preliminary data.</text>
</comment>
<dbReference type="AlphaFoldDB" id="A0A1Y2D6K9"/>
<evidence type="ECO:0000256" key="1">
    <source>
        <dbReference type="SAM" id="Phobius"/>
    </source>
</evidence>
<gene>
    <name evidence="2" type="ORF">BCR38DRAFT_146224</name>
</gene>
<dbReference type="Proteomes" id="UP000193689">
    <property type="component" value="Unassembled WGS sequence"/>
</dbReference>
<sequence>MFSFPGHSMVAQAWLAWKDDHIQYLVLTTVVGCTLLKVVTVWLASAIDEMILCGGYLLVTLDAASPHLIILLITSACAVINVGLLFYRPVFGAKAGILDPKTGHRRLSPVLLLGCIDLGRLRWIFFLFFFWLRRFICCMHSVGRLYVSLKRVAGWQASHRPI</sequence>
<keyword evidence="1" id="KW-1133">Transmembrane helix</keyword>
<reference evidence="2 3" key="1">
    <citation type="submission" date="2016-07" db="EMBL/GenBank/DDBJ databases">
        <title>Pervasive Adenine N6-methylation of Active Genes in Fungi.</title>
        <authorList>
            <consortium name="DOE Joint Genome Institute"/>
            <person name="Mondo S.J."/>
            <person name="Dannebaum R.O."/>
            <person name="Kuo R.C."/>
            <person name="Labutti K."/>
            <person name="Haridas S."/>
            <person name="Kuo A."/>
            <person name="Salamov A."/>
            <person name="Ahrendt S.R."/>
            <person name="Lipzen A."/>
            <person name="Sullivan W."/>
            <person name="Andreopoulos W.B."/>
            <person name="Clum A."/>
            <person name="Lindquist E."/>
            <person name="Daum C."/>
            <person name="Ramamoorthy G.K."/>
            <person name="Gryganskyi A."/>
            <person name="Culley D."/>
            <person name="Magnuson J.K."/>
            <person name="James T.Y."/>
            <person name="O'Malley M.A."/>
            <person name="Stajich J.E."/>
            <person name="Spatafora J.W."/>
            <person name="Visel A."/>
            <person name="Grigoriev I.V."/>
        </authorList>
    </citation>
    <scope>NUCLEOTIDE SEQUENCE [LARGE SCALE GENOMIC DNA]</scope>
    <source>
        <strain evidence="2 3">CBS 129021</strain>
    </source>
</reference>
<evidence type="ECO:0000313" key="3">
    <source>
        <dbReference type="Proteomes" id="UP000193689"/>
    </source>
</evidence>
<feature type="transmembrane region" description="Helical" evidence="1">
    <location>
        <begin position="107"/>
        <end position="132"/>
    </location>
</feature>
<feature type="transmembrane region" description="Helical" evidence="1">
    <location>
        <begin position="67"/>
        <end position="87"/>
    </location>
</feature>
<keyword evidence="3" id="KW-1185">Reference proteome</keyword>
<proteinExistence type="predicted"/>
<dbReference type="InParanoid" id="A0A1Y2D6K9"/>
<keyword evidence="1" id="KW-0472">Membrane</keyword>